<evidence type="ECO:0000313" key="1">
    <source>
        <dbReference type="EMBL" id="PXF58810.1"/>
    </source>
</evidence>
<reference evidence="1" key="1">
    <citation type="submission" date="2018-01" db="EMBL/GenBank/DDBJ databases">
        <authorList>
            <person name="Krukenberg V."/>
        </authorList>
    </citation>
    <scope>NUCLEOTIDE SEQUENCE</scope>
    <source>
        <strain evidence="1">E20ANME2</strain>
    </source>
</reference>
<gene>
    <name evidence="1" type="ORF">C4B59_12705</name>
</gene>
<dbReference type="Proteomes" id="UP000248329">
    <property type="component" value="Unassembled WGS sequence"/>
</dbReference>
<organism evidence="1 2">
    <name type="scientific">Candidatus Methanogaster sp</name>
    <dbReference type="NCBI Taxonomy" id="3386292"/>
    <lineage>
        <taxon>Archaea</taxon>
        <taxon>Methanobacteriati</taxon>
        <taxon>Methanobacteriota</taxon>
        <taxon>Stenosarchaea group</taxon>
        <taxon>Methanomicrobia</taxon>
        <taxon>Methanosarcinales</taxon>
        <taxon>ANME-2 cluster</taxon>
        <taxon>Candidatus Methanogasteraceae</taxon>
        <taxon>Candidatus Methanogaster</taxon>
    </lineage>
</organism>
<proteinExistence type="predicted"/>
<accession>A0AC61L051</accession>
<name>A0AC61L051_9EURY</name>
<evidence type="ECO:0000313" key="2">
    <source>
        <dbReference type="Proteomes" id="UP000248329"/>
    </source>
</evidence>
<sequence length="150" mass="17082">MCMERKELRHDRHTVTLPTDHMVFSPKYRGKILVGDVALALDGISRKTCKDLNIEIIDMAVNVDHVHLFVKYSPKYSVSYIAKRIKGRSSRELRKAFPHLKEWCSKSLWAPSCFHGSVGHGWEVVERYIQNQEKPNAKSLCTGSGLKSGV</sequence>
<dbReference type="EMBL" id="PQXF01000032">
    <property type="protein sequence ID" value="PXF58810.1"/>
    <property type="molecule type" value="Genomic_DNA"/>
</dbReference>
<comment type="caution">
    <text evidence="1">The sequence shown here is derived from an EMBL/GenBank/DDBJ whole genome shotgun (WGS) entry which is preliminary data.</text>
</comment>
<protein>
    <submittedName>
        <fullName evidence="1">IS200/IS605 family transposase</fullName>
    </submittedName>
</protein>